<dbReference type="InterPro" id="IPR013216">
    <property type="entry name" value="Methyltransf_11"/>
</dbReference>
<dbReference type="PANTHER" id="PTHR43036">
    <property type="entry name" value="OSJNBB0011N17.9 PROTEIN"/>
    <property type="match status" value="1"/>
</dbReference>
<reference evidence="3" key="1">
    <citation type="submission" date="2021-02" db="EMBL/GenBank/DDBJ databases">
        <authorList>
            <person name="Dougan E. K."/>
            <person name="Rhodes N."/>
            <person name="Thang M."/>
            <person name="Chan C."/>
        </authorList>
    </citation>
    <scope>NUCLEOTIDE SEQUENCE</scope>
</reference>
<dbReference type="EMBL" id="CAJNNV010002711">
    <property type="protein sequence ID" value="CAE8587681.1"/>
    <property type="molecule type" value="Genomic_DNA"/>
</dbReference>
<keyword evidence="1" id="KW-0732">Signal</keyword>
<dbReference type="Proteomes" id="UP000654075">
    <property type="component" value="Unassembled WGS sequence"/>
</dbReference>
<dbReference type="AlphaFoldDB" id="A0A813DMF8"/>
<dbReference type="CDD" id="cd02440">
    <property type="entry name" value="AdoMet_MTases"/>
    <property type="match status" value="1"/>
</dbReference>
<comment type="caution">
    <text evidence="3">The sequence shown here is derived from an EMBL/GenBank/DDBJ whole genome shotgun (WGS) entry which is preliminary data.</text>
</comment>
<feature type="domain" description="Methyltransferase type 11" evidence="2">
    <location>
        <begin position="256"/>
        <end position="329"/>
    </location>
</feature>
<dbReference type="Gene3D" id="3.40.50.150">
    <property type="entry name" value="Vaccinia Virus protein VP39"/>
    <property type="match status" value="1"/>
</dbReference>
<feature type="signal peptide" evidence="1">
    <location>
        <begin position="1"/>
        <end position="28"/>
    </location>
</feature>
<dbReference type="OrthoDB" id="2013972at2759"/>
<sequence>MMRLLSSSIAAVLATVSVVYQMISPANAEATAFIGTKQGRSSFEVHQSFSRSSNGRRASEDLQRSASLAVLSLPTSSGRMAANQVPSCLAALLSGAVSMRFLSRTLHGKRQRKACSKSKLPRGVSYGSSFGSSFGKDSSFKTVSEEVQRGVKVAGFGKRKFKMPMAITSSPVAQVFDEPCWPDAWPYTEADFARRDEKNDADFFQTPMLGPGLDQDASGALSFFHTELFKQAGMGGQSSILDLGSSFESNYPTRLNAKRVTVLGMNQRELELNPHATERIVQDLNQEPCLPFGDAEFDFVTMSSAVQYLTQPQKVFSEMSRVLKPGGVASVAFSHRCWASKAIEVWHNTIYEAPGQCRIVGNYFHFNPPQAWLGISALDLSPTGQGWAKQCLNNGCWSFSY</sequence>
<evidence type="ECO:0000259" key="2">
    <source>
        <dbReference type="Pfam" id="PF08241"/>
    </source>
</evidence>
<feature type="chain" id="PRO_5033044354" description="Methyltransferase type 11 domain-containing protein" evidence="1">
    <location>
        <begin position="29"/>
        <end position="401"/>
    </location>
</feature>
<evidence type="ECO:0000256" key="1">
    <source>
        <dbReference type="SAM" id="SignalP"/>
    </source>
</evidence>
<name>A0A813DMF8_POLGL</name>
<dbReference type="PANTHER" id="PTHR43036:SF2">
    <property type="entry name" value="OS04G0481300 PROTEIN"/>
    <property type="match status" value="1"/>
</dbReference>
<evidence type="ECO:0000313" key="3">
    <source>
        <dbReference type="EMBL" id="CAE8587681.1"/>
    </source>
</evidence>
<dbReference type="InterPro" id="IPR029063">
    <property type="entry name" value="SAM-dependent_MTases_sf"/>
</dbReference>
<organism evidence="3 4">
    <name type="scientific">Polarella glacialis</name>
    <name type="common">Dinoflagellate</name>
    <dbReference type="NCBI Taxonomy" id="89957"/>
    <lineage>
        <taxon>Eukaryota</taxon>
        <taxon>Sar</taxon>
        <taxon>Alveolata</taxon>
        <taxon>Dinophyceae</taxon>
        <taxon>Suessiales</taxon>
        <taxon>Suessiaceae</taxon>
        <taxon>Polarella</taxon>
    </lineage>
</organism>
<evidence type="ECO:0000313" key="4">
    <source>
        <dbReference type="Proteomes" id="UP000654075"/>
    </source>
</evidence>
<dbReference type="GO" id="GO:0008757">
    <property type="term" value="F:S-adenosylmethionine-dependent methyltransferase activity"/>
    <property type="evidence" value="ECO:0007669"/>
    <property type="project" value="InterPro"/>
</dbReference>
<keyword evidence="4" id="KW-1185">Reference proteome</keyword>
<gene>
    <name evidence="3" type="ORF">PGLA1383_LOCUS6513</name>
</gene>
<protein>
    <recommendedName>
        <fullName evidence="2">Methyltransferase type 11 domain-containing protein</fullName>
    </recommendedName>
</protein>
<dbReference type="Pfam" id="PF08241">
    <property type="entry name" value="Methyltransf_11"/>
    <property type="match status" value="1"/>
</dbReference>
<dbReference type="SUPFAM" id="SSF53335">
    <property type="entry name" value="S-adenosyl-L-methionine-dependent methyltransferases"/>
    <property type="match status" value="1"/>
</dbReference>
<accession>A0A813DMF8</accession>
<proteinExistence type="predicted"/>